<dbReference type="Pfam" id="PF13649">
    <property type="entry name" value="Methyltransf_25"/>
    <property type="match status" value="1"/>
</dbReference>
<comment type="caution">
    <text evidence="2">The sequence shown here is derived from an EMBL/GenBank/DDBJ whole genome shotgun (WGS) entry which is preliminary data.</text>
</comment>
<dbReference type="Gene3D" id="3.40.50.150">
    <property type="entry name" value="Vaccinia Virus protein VP39"/>
    <property type="match status" value="1"/>
</dbReference>
<evidence type="ECO:0000259" key="1">
    <source>
        <dbReference type="Pfam" id="PF13649"/>
    </source>
</evidence>
<dbReference type="GO" id="GO:0032259">
    <property type="term" value="P:methylation"/>
    <property type="evidence" value="ECO:0007669"/>
    <property type="project" value="UniProtKB-KW"/>
</dbReference>
<gene>
    <name evidence="2" type="ORF">AMJ82_09460</name>
</gene>
<dbReference type="PANTHER" id="PTHR43591:SF24">
    <property type="entry name" value="2-METHOXY-6-POLYPRENYL-1,4-BENZOQUINOL METHYLASE, MITOCHONDRIAL"/>
    <property type="match status" value="1"/>
</dbReference>
<dbReference type="GO" id="GO:0008168">
    <property type="term" value="F:methyltransferase activity"/>
    <property type="evidence" value="ECO:0007669"/>
    <property type="project" value="UniProtKB-KW"/>
</dbReference>
<organism evidence="2 3">
    <name type="scientific">candidate division TA06 bacterium SM23_40</name>
    <dbReference type="NCBI Taxonomy" id="1703774"/>
    <lineage>
        <taxon>Bacteria</taxon>
        <taxon>Bacteria division TA06</taxon>
    </lineage>
</organism>
<dbReference type="CDD" id="cd02440">
    <property type="entry name" value="AdoMet_MTases"/>
    <property type="match status" value="1"/>
</dbReference>
<keyword evidence="2" id="KW-0489">Methyltransferase</keyword>
<reference evidence="2 3" key="1">
    <citation type="journal article" date="2015" name="Microbiome">
        <title>Genomic resolution of linkages in carbon, nitrogen, and sulfur cycling among widespread estuary sediment bacteria.</title>
        <authorList>
            <person name="Baker B.J."/>
            <person name="Lazar C.S."/>
            <person name="Teske A.P."/>
            <person name="Dick G.J."/>
        </authorList>
    </citation>
    <scope>NUCLEOTIDE SEQUENCE [LARGE SCALE GENOMIC DNA]</scope>
    <source>
        <strain evidence="2">SM23_40</strain>
    </source>
</reference>
<feature type="domain" description="Methyltransferase" evidence="1">
    <location>
        <begin position="41"/>
        <end position="138"/>
    </location>
</feature>
<evidence type="ECO:0000313" key="2">
    <source>
        <dbReference type="EMBL" id="KPK67964.1"/>
    </source>
</evidence>
<protein>
    <submittedName>
        <fullName evidence="2">Methyltransferase type 11</fullName>
    </submittedName>
</protein>
<dbReference type="EMBL" id="LJUI01000098">
    <property type="protein sequence ID" value="KPK67964.1"/>
    <property type="molecule type" value="Genomic_DNA"/>
</dbReference>
<accession>A0A0S8G7V5</accession>
<dbReference type="InterPro" id="IPR041698">
    <property type="entry name" value="Methyltransf_25"/>
</dbReference>
<sequence>MADERGSDTYTDKLYLSDFLREPVIRRAIEALQLPSGSQGLDAGCGIGSHALLLADAVSPAGHVTGLDISPDFLARAEETAGKSGLSERVSFQKGDVKELPFDDNSFDWIWSVDCVGYPAGESVSLLDELVRVTKPGGTVAILGWSSQQLLPGYALLEARLNAACSGIAPFVRGRRPELHFPRALGWFRGAGFEEPTVQTFVGDVHAPLTDEVRSALVSLFDMCWPGAQSDLTQEDWAAYQRLSQPESPDFILNLPDYYAFFTYSMFCGKKAK</sequence>
<evidence type="ECO:0000313" key="3">
    <source>
        <dbReference type="Proteomes" id="UP000051717"/>
    </source>
</evidence>
<name>A0A0S8G7V5_UNCT6</name>
<dbReference type="SUPFAM" id="SSF53335">
    <property type="entry name" value="S-adenosyl-L-methionine-dependent methyltransferases"/>
    <property type="match status" value="1"/>
</dbReference>
<dbReference type="AlphaFoldDB" id="A0A0S8G7V5"/>
<dbReference type="PANTHER" id="PTHR43591">
    <property type="entry name" value="METHYLTRANSFERASE"/>
    <property type="match status" value="1"/>
</dbReference>
<dbReference type="Proteomes" id="UP000051717">
    <property type="component" value="Unassembled WGS sequence"/>
</dbReference>
<proteinExistence type="predicted"/>
<dbReference type="InterPro" id="IPR029063">
    <property type="entry name" value="SAM-dependent_MTases_sf"/>
</dbReference>
<keyword evidence="2" id="KW-0808">Transferase</keyword>